<dbReference type="RefSeq" id="WP_407030459.1">
    <property type="nucleotide sequence ID" value="NZ_JAQGEF010000004.1"/>
</dbReference>
<dbReference type="InterPro" id="IPR011009">
    <property type="entry name" value="Kinase-like_dom_sf"/>
</dbReference>
<dbReference type="PANTHER" id="PTHR21064">
    <property type="entry name" value="AMINOGLYCOSIDE PHOSPHOTRANSFERASE DOMAIN-CONTAINING PROTEIN-RELATED"/>
    <property type="match status" value="1"/>
</dbReference>
<dbReference type="InterPro" id="IPR050249">
    <property type="entry name" value="Pseudomonas-type_ThrB"/>
</dbReference>
<dbReference type="Pfam" id="PF01636">
    <property type="entry name" value="APH"/>
    <property type="match status" value="1"/>
</dbReference>
<gene>
    <name evidence="2" type="ORF">O3P16_04895</name>
</gene>
<feature type="domain" description="Aminoglycoside phosphotransferase" evidence="1">
    <location>
        <begin position="23"/>
        <end position="253"/>
    </location>
</feature>
<dbReference type="PANTHER" id="PTHR21064:SF5">
    <property type="entry name" value="SLR1880 PROTEIN"/>
    <property type="match status" value="1"/>
</dbReference>
<keyword evidence="3" id="KW-1185">Reference proteome</keyword>
<organism evidence="2 3">
    <name type="scientific">Polluticaenibacter yanchengensis</name>
    <dbReference type="NCBI Taxonomy" id="3014562"/>
    <lineage>
        <taxon>Bacteria</taxon>
        <taxon>Pseudomonadati</taxon>
        <taxon>Bacteroidota</taxon>
        <taxon>Chitinophagia</taxon>
        <taxon>Chitinophagales</taxon>
        <taxon>Chitinophagaceae</taxon>
        <taxon>Polluticaenibacter</taxon>
    </lineage>
</organism>
<comment type="caution">
    <text evidence="2">The sequence shown here is derived from an EMBL/GenBank/DDBJ whole genome shotgun (WGS) entry which is preliminary data.</text>
</comment>
<dbReference type="InterPro" id="IPR002575">
    <property type="entry name" value="Aminoglycoside_PTrfase"/>
</dbReference>
<protein>
    <submittedName>
        <fullName evidence="2">Aminoglycoside phosphotransferase family protein</fullName>
    </submittedName>
</protein>
<dbReference type="Proteomes" id="UP001210231">
    <property type="component" value="Unassembled WGS sequence"/>
</dbReference>
<dbReference type="Gene3D" id="3.90.1200.10">
    <property type="match status" value="1"/>
</dbReference>
<proteinExistence type="predicted"/>
<evidence type="ECO:0000313" key="3">
    <source>
        <dbReference type="Proteomes" id="UP001210231"/>
    </source>
</evidence>
<name>A0ABT4UH11_9BACT</name>
<accession>A0ABT4UH11</accession>
<dbReference type="EMBL" id="JAQGEF010000004">
    <property type="protein sequence ID" value="MDA3614132.1"/>
    <property type="molecule type" value="Genomic_DNA"/>
</dbReference>
<evidence type="ECO:0000313" key="2">
    <source>
        <dbReference type="EMBL" id="MDA3614132.1"/>
    </source>
</evidence>
<sequence length="360" mass="41414">MTNLLYEVLAEFRTGEGSIVMESLHDGLINDTYKVTIGNNEKYILQRINTSVFKQPELILENISLIGSFLLNQSPEYIFTNPITTITGKSLVYKGDGECYRLMPYIDDSVTYNVLCDESFAASAAEQFGLFTKKLEFFDADQLNITIPDFHNLSMRYQQYADVLNNGNRQKIDACKDIIDAMDSYKWIVEDYEKILDNPAFKKRVTHHDTKISNVLFNSDGKGICVIDLDTVMPGYFISDLGDMMRTYLCEVTEEAQDFSLIAIRPSYFKAVVRGYLKQMASILTDTEKRYIVYAGAFMIYMQALRFFTDYLNDDQYYGAKYPGHNLVRAKNQLRLLESYHGNNDLLNEIVREVITDFDS</sequence>
<reference evidence="2 3" key="1">
    <citation type="submission" date="2022-12" db="EMBL/GenBank/DDBJ databases">
        <title>Chitinophagaceae gen. sp. nov., a new member of the family Chitinophagaceae, isolated from soil in a chemical factory.</title>
        <authorList>
            <person name="Ke Z."/>
        </authorList>
    </citation>
    <scope>NUCLEOTIDE SEQUENCE [LARGE SCALE GENOMIC DNA]</scope>
    <source>
        <strain evidence="2 3">LY-5</strain>
    </source>
</reference>
<evidence type="ECO:0000259" key="1">
    <source>
        <dbReference type="Pfam" id="PF01636"/>
    </source>
</evidence>
<dbReference type="SUPFAM" id="SSF56112">
    <property type="entry name" value="Protein kinase-like (PK-like)"/>
    <property type="match status" value="1"/>
</dbReference>